<dbReference type="AlphaFoldDB" id="A0A3S3SEA5"/>
<dbReference type="PRINTS" id="PR01805">
    <property type="entry name" value="VACJLIPOPROT"/>
</dbReference>
<dbReference type="GO" id="GO:0016020">
    <property type="term" value="C:membrane"/>
    <property type="evidence" value="ECO:0007669"/>
    <property type="project" value="InterPro"/>
</dbReference>
<evidence type="ECO:0000256" key="1">
    <source>
        <dbReference type="ARBA" id="ARBA00010634"/>
    </source>
</evidence>
<comment type="similarity">
    <text evidence="1">Belongs to the MlaA family.</text>
</comment>
<evidence type="ECO:0000256" key="3">
    <source>
        <dbReference type="SAM" id="SignalP"/>
    </source>
</evidence>
<organism evidence="4 5">
    <name type="scientific">Rubrivivax albus</name>
    <dbReference type="NCBI Taxonomy" id="2499835"/>
    <lineage>
        <taxon>Bacteria</taxon>
        <taxon>Pseudomonadati</taxon>
        <taxon>Pseudomonadota</taxon>
        <taxon>Betaproteobacteria</taxon>
        <taxon>Burkholderiales</taxon>
        <taxon>Sphaerotilaceae</taxon>
        <taxon>Rubrivivax</taxon>
    </lineage>
</organism>
<dbReference type="OrthoDB" id="9785326at2"/>
<keyword evidence="4" id="KW-0449">Lipoprotein</keyword>
<evidence type="ECO:0000313" key="4">
    <source>
        <dbReference type="EMBL" id="RVT53483.1"/>
    </source>
</evidence>
<dbReference type="GO" id="GO:0120010">
    <property type="term" value="P:intermembrane phospholipid transfer"/>
    <property type="evidence" value="ECO:0007669"/>
    <property type="project" value="TreeGrafter"/>
</dbReference>
<dbReference type="PANTHER" id="PTHR30035:SF3">
    <property type="entry name" value="INTERMEMBRANE PHOSPHOLIPID TRANSPORT SYSTEM LIPOPROTEIN MLAA"/>
    <property type="match status" value="1"/>
</dbReference>
<keyword evidence="2 3" id="KW-0732">Signal</keyword>
<comment type="caution">
    <text evidence="4">The sequence shown here is derived from an EMBL/GenBank/DDBJ whole genome shotgun (WGS) entry which is preliminary data.</text>
</comment>
<dbReference type="Pfam" id="PF04333">
    <property type="entry name" value="MlaA"/>
    <property type="match status" value="1"/>
</dbReference>
<accession>A0A3S3SEA5</accession>
<feature type="chain" id="PRO_5018634838" evidence="3">
    <location>
        <begin position="28"/>
        <end position="243"/>
    </location>
</feature>
<feature type="signal peptide" evidence="3">
    <location>
        <begin position="1"/>
        <end position="27"/>
    </location>
</feature>
<dbReference type="PANTHER" id="PTHR30035">
    <property type="entry name" value="LIPOPROTEIN VACJ-RELATED"/>
    <property type="match status" value="1"/>
</dbReference>
<evidence type="ECO:0000256" key="2">
    <source>
        <dbReference type="ARBA" id="ARBA00022729"/>
    </source>
</evidence>
<dbReference type="EMBL" id="SACT01000001">
    <property type="protein sequence ID" value="RVT53483.1"/>
    <property type="molecule type" value="Genomic_DNA"/>
</dbReference>
<gene>
    <name evidence="4" type="ORF">ENE75_00845</name>
</gene>
<dbReference type="RefSeq" id="WP_128194673.1">
    <property type="nucleotide sequence ID" value="NZ_SACT01000001.1"/>
</dbReference>
<proteinExistence type="inferred from homology"/>
<dbReference type="Proteomes" id="UP000288178">
    <property type="component" value="Unassembled WGS sequence"/>
</dbReference>
<reference evidence="4 5" key="1">
    <citation type="submission" date="2019-01" db="EMBL/GenBank/DDBJ databases">
        <authorList>
            <person name="Chen W.-M."/>
        </authorList>
    </citation>
    <scope>NUCLEOTIDE SEQUENCE [LARGE SCALE GENOMIC DNA]</scope>
    <source>
        <strain evidence="4 5">ICH-3</strain>
    </source>
</reference>
<dbReference type="InterPro" id="IPR007428">
    <property type="entry name" value="MlaA"/>
</dbReference>
<evidence type="ECO:0000313" key="5">
    <source>
        <dbReference type="Proteomes" id="UP000288178"/>
    </source>
</evidence>
<name>A0A3S3SEA5_9BURK</name>
<keyword evidence="5" id="KW-1185">Reference proteome</keyword>
<protein>
    <submittedName>
        <fullName evidence="4">VacJ family lipoprotein</fullName>
    </submittedName>
</protein>
<sequence>MRPRANLTSRALPLCLALALLSTAAAAQDDGNPADPFEGFNRGVQAFNDGVDNAVLKPVATTYRDVVPQFARTAIGNFFGNLGDGWSAVNHLLQGKLEPALNMTLRMAVNTTFGLGGLLDVAGEAGLERQSEDFGQTLGVWGVPPGPYLVLPLFGPSTLRDTTGRVVDMQPETAPRYTQDEAVRNGALALNVVDTRASLLGATRLLDDIALDRYSFIRDAYLARRLNQVYDGNPPEERFDEPK</sequence>